<dbReference type="AlphaFoldDB" id="A0A2C9W083"/>
<dbReference type="EMBL" id="CM004390">
    <property type="protein sequence ID" value="OAY51623.1"/>
    <property type="molecule type" value="Genomic_DNA"/>
</dbReference>
<name>A0A2C9W083_MANES</name>
<accession>A0A2C9W083</accession>
<protein>
    <submittedName>
        <fullName evidence="1">Uncharacterized protein</fullName>
    </submittedName>
</protein>
<reference evidence="1" key="1">
    <citation type="submission" date="2016-02" db="EMBL/GenBank/DDBJ databases">
        <title>WGS assembly of Manihot esculenta.</title>
        <authorList>
            <person name="Bredeson J.V."/>
            <person name="Prochnik S.E."/>
            <person name="Lyons J.B."/>
            <person name="Schmutz J."/>
            <person name="Grimwood J."/>
            <person name="Vrebalov J."/>
            <person name="Bart R.S."/>
            <person name="Amuge T."/>
            <person name="Ferguson M.E."/>
            <person name="Green R."/>
            <person name="Putnam N."/>
            <person name="Stites J."/>
            <person name="Rounsley S."/>
            <person name="Rokhsar D.S."/>
        </authorList>
    </citation>
    <scope>NUCLEOTIDE SEQUENCE [LARGE SCALE GENOMIC DNA]</scope>
    <source>
        <tissue evidence="1">Leaf</tissue>
    </source>
</reference>
<proteinExistence type="predicted"/>
<gene>
    <name evidence="1" type="ORF">MANES_04G021100</name>
</gene>
<organism evidence="1">
    <name type="scientific">Manihot esculenta</name>
    <name type="common">Cassava</name>
    <name type="synonym">Jatropha manihot</name>
    <dbReference type="NCBI Taxonomy" id="3983"/>
    <lineage>
        <taxon>Eukaryota</taxon>
        <taxon>Viridiplantae</taxon>
        <taxon>Streptophyta</taxon>
        <taxon>Embryophyta</taxon>
        <taxon>Tracheophyta</taxon>
        <taxon>Spermatophyta</taxon>
        <taxon>Magnoliopsida</taxon>
        <taxon>eudicotyledons</taxon>
        <taxon>Gunneridae</taxon>
        <taxon>Pentapetalae</taxon>
        <taxon>rosids</taxon>
        <taxon>fabids</taxon>
        <taxon>Malpighiales</taxon>
        <taxon>Euphorbiaceae</taxon>
        <taxon>Crotonoideae</taxon>
        <taxon>Manihoteae</taxon>
        <taxon>Manihot</taxon>
    </lineage>
</organism>
<sequence length="57" mass="6700">MVTCISAFLLWYYTIFLKFKLGLLTCSLKYYRGVEVKKCVMPGVLFCRQFTLNNTSF</sequence>
<evidence type="ECO:0000313" key="1">
    <source>
        <dbReference type="EMBL" id="OAY51623.1"/>
    </source>
</evidence>